<reference evidence="1" key="1">
    <citation type="journal article" date="2014" name="Int. J. Syst. Evol. Microbiol.">
        <title>Complete genome sequence of Corynebacterium casei LMG S-19264T (=DSM 44701T), isolated from a smear-ripened cheese.</title>
        <authorList>
            <consortium name="US DOE Joint Genome Institute (JGI-PGF)"/>
            <person name="Walter F."/>
            <person name="Albersmeier A."/>
            <person name="Kalinowski J."/>
            <person name="Ruckert C."/>
        </authorList>
    </citation>
    <scope>NUCLEOTIDE SEQUENCE</scope>
    <source>
        <strain evidence="1">CCM 7897</strain>
    </source>
</reference>
<dbReference type="Proteomes" id="UP000606044">
    <property type="component" value="Unassembled WGS sequence"/>
</dbReference>
<keyword evidence="2" id="KW-1185">Reference proteome</keyword>
<proteinExistence type="predicted"/>
<dbReference type="Pfam" id="PF17914">
    <property type="entry name" value="HopA1"/>
    <property type="match status" value="1"/>
</dbReference>
<dbReference type="RefSeq" id="WP_188582375.1">
    <property type="nucleotide sequence ID" value="NZ_BMCT01000007.1"/>
</dbReference>
<gene>
    <name evidence="1" type="ORF">GCM10007301_42690</name>
</gene>
<dbReference type="AlphaFoldDB" id="A0A917FF60"/>
<organism evidence="1 2">
    <name type="scientific">Azorhizobium oxalatiphilum</name>
    <dbReference type="NCBI Taxonomy" id="980631"/>
    <lineage>
        <taxon>Bacteria</taxon>
        <taxon>Pseudomonadati</taxon>
        <taxon>Pseudomonadota</taxon>
        <taxon>Alphaproteobacteria</taxon>
        <taxon>Hyphomicrobiales</taxon>
        <taxon>Xanthobacteraceae</taxon>
        <taxon>Azorhizobium</taxon>
    </lineage>
</organism>
<evidence type="ECO:0000313" key="1">
    <source>
        <dbReference type="EMBL" id="GGF78168.1"/>
    </source>
</evidence>
<evidence type="ECO:0000313" key="2">
    <source>
        <dbReference type="Proteomes" id="UP000606044"/>
    </source>
</evidence>
<sequence>MPTAADEYVANLAFFAGLRNLTGTVKLAYSATTGRFSRAGNAFSRTIGNWKATGGQEQSVTNDAMFHDPIVSVFRAARTHNADIAGRRDAYQGLATLRRQYTDQTKAASLQRTLVDVLAFIHSALVTDTLERYRTIDPDAVLGPLDLSFLNTVWDQRARLFPLVEQGAMADAGNRQGVRPYATLANQIYKLYNANAEVEILDKTAWAKALPALHKNKTGQRYYHLQHNRVALGAKDAGQMASNRDYGTDFVYYTPGCQGEGLLWRIYLNFEAEAASAILNHLWSVAKTFRIQSFKISGPHSFHTRVDKIVIYVQVSHLDLLVANLRANAEAFRLKSPSPGMTRPIIPGLSIGVEPGMLNTGFGFDPSFDPRQIERQSYGSIRCQLIAAALTQMHAVGEENPEWAKRYRADKASFLKWVAIAFEGYGKQLRGES</sequence>
<accession>A0A917FF60</accession>
<comment type="caution">
    <text evidence="1">The sequence shown here is derived from an EMBL/GenBank/DDBJ whole genome shotgun (WGS) entry which is preliminary data.</text>
</comment>
<reference evidence="1" key="2">
    <citation type="submission" date="2020-09" db="EMBL/GenBank/DDBJ databases">
        <authorList>
            <person name="Sun Q."/>
            <person name="Sedlacek I."/>
        </authorList>
    </citation>
    <scope>NUCLEOTIDE SEQUENCE</scope>
    <source>
        <strain evidence="1">CCM 7897</strain>
    </source>
</reference>
<protein>
    <submittedName>
        <fullName evidence="1">Uncharacterized protein</fullName>
    </submittedName>
</protein>
<dbReference type="InterPro" id="IPR040871">
    <property type="entry name" value="HopA1"/>
</dbReference>
<dbReference type="EMBL" id="BMCT01000007">
    <property type="protein sequence ID" value="GGF78168.1"/>
    <property type="molecule type" value="Genomic_DNA"/>
</dbReference>
<name>A0A917FF60_9HYPH</name>